<evidence type="ECO:0000313" key="2">
    <source>
        <dbReference type="Proteomes" id="UP000094285"/>
    </source>
</evidence>
<proteinExistence type="predicted"/>
<sequence length="177" mass="20501">MGGYTYPKAVVFDLDYTVWPCWCDTHITPPLRSTSKNRVTDAYKFNLALYEDVSSIITELVQNDVIIIGASRTATPRIAQELLSLLHIGDKPAIKYFDSLQWGQGSKIKHITKAAKQLQLEDDLKDGQFILFDDEMRNRDVESIRCHFAYVPDEERGLTRQIFEEELTKWTNSRRKQ</sequence>
<dbReference type="InterPro" id="IPR010033">
    <property type="entry name" value="HAD_SF_ppase_IIIC"/>
</dbReference>
<dbReference type="GeneID" id="30984073"/>
<reference evidence="2" key="1">
    <citation type="submission" date="2016-05" db="EMBL/GenBank/DDBJ databases">
        <title>Comparative genomics of biotechnologically important yeasts.</title>
        <authorList>
            <consortium name="DOE Joint Genome Institute"/>
            <person name="Riley R."/>
            <person name="Haridas S."/>
            <person name="Wolfe K.H."/>
            <person name="Lopes M.R."/>
            <person name="Hittinger C.T."/>
            <person name="Goker M."/>
            <person name="Salamov A."/>
            <person name="Wisecaver J."/>
            <person name="Long T.M."/>
            <person name="Aerts A.L."/>
            <person name="Barry K."/>
            <person name="Choi C."/>
            <person name="Clum A."/>
            <person name="Coughlan A.Y."/>
            <person name="Deshpande S."/>
            <person name="Douglass A.P."/>
            <person name="Hanson S.J."/>
            <person name="Klenk H.-P."/>
            <person name="Labutti K."/>
            <person name="Lapidus A."/>
            <person name="Lindquist E."/>
            <person name="Lipzen A."/>
            <person name="Meier-Kolthoff J.P."/>
            <person name="Ohm R.A."/>
            <person name="Otillar R.P."/>
            <person name="Pangilinan J."/>
            <person name="Peng Y."/>
            <person name="Rokas A."/>
            <person name="Rosa C.A."/>
            <person name="Scheuner C."/>
            <person name="Sibirny A.A."/>
            <person name="Slot J.C."/>
            <person name="Stielow J.B."/>
            <person name="Sun H."/>
            <person name="Kurtzman C.P."/>
            <person name="Blackwell M."/>
            <person name="Grigoriev I.V."/>
            <person name="Jeffries T.W."/>
        </authorList>
    </citation>
    <scope>NUCLEOTIDE SEQUENCE [LARGE SCALE GENOMIC DNA]</scope>
    <source>
        <strain evidence="2">NRRL Y-17324</strain>
    </source>
</reference>
<dbReference type="RefSeq" id="XP_020064165.1">
    <property type="nucleotide sequence ID" value="XM_020209937.1"/>
</dbReference>
<dbReference type="NCBIfam" id="TIGR01681">
    <property type="entry name" value="HAD-SF-IIIC"/>
    <property type="match status" value="1"/>
</dbReference>
<dbReference type="SUPFAM" id="SSF56784">
    <property type="entry name" value="HAD-like"/>
    <property type="match status" value="1"/>
</dbReference>
<organism evidence="1 2">
    <name type="scientific">Suhomyces tanzawaensis NRRL Y-17324</name>
    <dbReference type="NCBI Taxonomy" id="984487"/>
    <lineage>
        <taxon>Eukaryota</taxon>
        <taxon>Fungi</taxon>
        <taxon>Dikarya</taxon>
        <taxon>Ascomycota</taxon>
        <taxon>Saccharomycotina</taxon>
        <taxon>Pichiomycetes</taxon>
        <taxon>Debaryomycetaceae</taxon>
        <taxon>Suhomyces</taxon>
    </lineage>
</organism>
<dbReference type="NCBIfam" id="TIGR01685">
    <property type="entry name" value="MDP-1"/>
    <property type="match status" value="1"/>
</dbReference>
<evidence type="ECO:0000313" key="1">
    <source>
        <dbReference type="EMBL" id="ODV79043.1"/>
    </source>
</evidence>
<dbReference type="Pfam" id="PF12689">
    <property type="entry name" value="Acid_PPase"/>
    <property type="match status" value="1"/>
</dbReference>
<dbReference type="PANTHER" id="PTHR17901:SF14">
    <property type="entry name" value="MAGNESIUM-DEPENDENT PHOSPHATASE 1"/>
    <property type="match status" value="1"/>
</dbReference>
<dbReference type="SFLD" id="SFLDG01131">
    <property type="entry name" value="C1.5.2:_MDP_Like"/>
    <property type="match status" value="1"/>
</dbReference>
<dbReference type="SFLD" id="SFLDS00003">
    <property type="entry name" value="Haloacid_Dehalogenase"/>
    <property type="match status" value="1"/>
</dbReference>
<keyword evidence="2" id="KW-1185">Reference proteome</keyword>
<dbReference type="InterPro" id="IPR036412">
    <property type="entry name" value="HAD-like_sf"/>
</dbReference>
<dbReference type="EMBL" id="KV453912">
    <property type="protein sequence ID" value="ODV79043.1"/>
    <property type="molecule type" value="Genomic_DNA"/>
</dbReference>
<name>A0A1E4SHR8_9ASCO</name>
<dbReference type="PANTHER" id="PTHR17901">
    <property type="entry name" value="MAGNESIUM-DEPENDENT PHOSPHATASE 1 MDP1"/>
    <property type="match status" value="1"/>
</dbReference>
<dbReference type="Proteomes" id="UP000094285">
    <property type="component" value="Unassembled WGS sequence"/>
</dbReference>
<dbReference type="GO" id="GO:0030946">
    <property type="term" value="F:protein tyrosine phosphatase activity, metal-dependent"/>
    <property type="evidence" value="ECO:0007669"/>
    <property type="project" value="EnsemblFungi"/>
</dbReference>
<dbReference type="GO" id="GO:0003993">
    <property type="term" value="F:acid phosphatase activity"/>
    <property type="evidence" value="ECO:0007669"/>
    <property type="project" value="EnsemblFungi"/>
</dbReference>
<dbReference type="Gene3D" id="3.40.50.1000">
    <property type="entry name" value="HAD superfamily/HAD-like"/>
    <property type="match status" value="1"/>
</dbReference>
<dbReference type="InterPro" id="IPR010036">
    <property type="entry name" value="MDP_1_eu_arc"/>
</dbReference>
<gene>
    <name evidence="1" type="ORF">CANTADRAFT_51426</name>
</gene>
<dbReference type="SFLD" id="SFLDG01129">
    <property type="entry name" value="C1.5:_HAD__Beta-PGM__Phosphata"/>
    <property type="match status" value="1"/>
</dbReference>
<dbReference type="OrthoDB" id="2865258at2759"/>
<dbReference type="InterPro" id="IPR023214">
    <property type="entry name" value="HAD_sf"/>
</dbReference>
<protein>
    <submittedName>
        <fullName evidence="1">Magnesium-dependent phosphatase-1</fullName>
    </submittedName>
</protein>
<accession>A0A1E4SHR8</accession>
<dbReference type="STRING" id="984487.A0A1E4SHR8"/>
<dbReference type="AlphaFoldDB" id="A0A1E4SHR8"/>